<keyword evidence="4" id="KW-1185">Reference proteome</keyword>
<organism evidence="3 4">
    <name type="scientific">Tianweitania aestuarii</name>
    <dbReference type="NCBI Taxonomy" id="2814886"/>
    <lineage>
        <taxon>Bacteria</taxon>
        <taxon>Pseudomonadati</taxon>
        <taxon>Pseudomonadota</taxon>
        <taxon>Alphaproteobacteria</taxon>
        <taxon>Hyphomicrobiales</taxon>
        <taxon>Phyllobacteriaceae</taxon>
        <taxon>Tianweitania</taxon>
    </lineage>
</organism>
<dbReference type="PANTHER" id="PTHR43798">
    <property type="entry name" value="MONOACYLGLYCEROL LIPASE"/>
    <property type="match status" value="1"/>
</dbReference>
<name>A0ABS5RV90_9HYPH</name>
<dbReference type="GO" id="GO:0016787">
    <property type="term" value="F:hydrolase activity"/>
    <property type="evidence" value="ECO:0007669"/>
    <property type="project" value="UniProtKB-KW"/>
</dbReference>
<dbReference type="EMBL" id="JAFMNX010000002">
    <property type="protein sequence ID" value="MBS9720892.1"/>
    <property type="molecule type" value="Genomic_DNA"/>
</dbReference>
<evidence type="ECO:0000313" key="3">
    <source>
        <dbReference type="EMBL" id="MBS9720892.1"/>
    </source>
</evidence>
<keyword evidence="1 3" id="KW-0378">Hydrolase</keyword>
<dbReference type="InterPro" id="IPR000639">
    <property type="entry name" value="Epox_hydrolase-like"/>
</dbReference>
<dbReference type="InterPro" id="IPR050266">
    <property type="entry name" value="AB_hydrolase_sf"/>
</dbReference>
<dbReference type="Proteomes" id="UP001297272">
    <property type="component" value="Unassembled WGS sequence"/>
</dbReference>
<sequence length="295" mass="32390">MKTIEAGALSVAYLESGPADGPVAILLHGFPYDVHAFDAVAERLSGQGWRCVVPYLRGYGATRFLSSDTLRSGQQAALGNDLLAFMDALGIERAVLGGYDWGGRAACIVAALWPERVVGLVSCNGGYNIQDIAGAKHPADPDAEFRYWYQYYFHTERGVEGLSRNRRELTQFIWKLWSPTWNFDQAMFDQSAEAFDNPDFVDVVIHSYRHRFGVAAGDGDLDALEQRLADQPDITVPTVVLDGADDGVHPLQSDDKGARHFTGRYRRAIVPGVGHNFPQEAPEVFADAVVEVGRG</sequence>
<dbReference type="InterPro" id="IPR029058">
    <property type="entry name" value="AB_hydrolase_fold"/>
</dbReference>
<dbReference type="PANTHER" id="PTHR43798:SF31">
    <property type="entry name" value="AB HYDROLASE SUPERFAMILY PROTEIN YCLE"/>
    <property type="match status" value="1"/>
</dbReference>
<reference evidence="3 4" key="1">
    <citation type="submission" date="2021-03" db="EMBL/GenBank/DDBJ databases">
        <title>Tianweitania aestuarii sp. nov., isolated from a tidal flat.</title>
        <authorList>
            <person name="Park S."/>
            <person name="Yoon J.-H."/>
        </authorList>
    </citation>
    <scope>NUCLEOTIDE SEQUENCE [LARGE SCALE GENOMIC DNA]</scope>
    <source>
        <strain evidence="3 4">BSSL-BM11</strain>
    </source>
</reference>
<evidence type="ECO:0000259" key="2">
    <source>
        <dbReference type="Pfam" id="PF00561"/>
    </source>
</evidence>
<evidence type="ECO:0000313" key="4">
    <source>
        <dbReference type="Proteomes" id="UP001297272"/>
    </source>
</evidence>
<protein>
    <submittedName>
        <fullName evidence="3">Alpha/beta hydrolase</fullName>
    </submittedName>
</protein>
<dbReference type="Pfam" id="PF00561">
    <property type="entry name" value="Abhydrolase_1"/>
    <property type="match status" value="1"/>
</dbReference>
<dbReference type="PRINTS" id="PR00412">
    <property type="entry name" value="EPOXHYDRLASE"/>
</dbReference>
<dbReference type="Gene3D" id="3.40.50.1820">
    <property type="entry name" value="alpha/beta hydrolase"/>
    <property type="match status" value="1"/>
</dbReference>
<feature type="domain" description="AB hydrolase-1" evidence="2">
    <location>
        <begin position="25"/>
        <end position="277"/>
    </location>
</feature>
<proteinExistence type="predicted"/>
<dbReference type="RefSeq" id="WP_213984541.1">
    <property type="nucleotide sequence ID" value="NZ_JAFMNX010000002.1"/>
</dbReference>
<dbReference type="SUPFAM" id="SSF53474">
    <property type="entry name" value="alpha/beta-Hydrolases"/>
    <property type="match status" value="1"/>
</dbReference>
<dbReference type="InterPro" id="IPR000073">
    <property type="entry name" value="AB_hydrolase_1"/>
</dbReference>
<evidence type="ECO:0000256" key="1">
    <source>
        <dbReference type="ARBA" id="ARBA00022801"/>
    </source>
</evidence>
<comment type="caution">
    <text evidence="3">The sequence shown here is derived from an EMBL/GenBank/DDBJ whole genome shotgun (WGS) entry which is preliminary data.</text>
</comment>
<gene>
    <name evidence="3" type="ORF">JYU29_09365</name>
</gene>
<accession>A0ABS5RV90</accession>